<evidence type="ECO:0000313" key="2">
    <source>
        <dbReference type="Proteomes" id="UP001159370"/>
    </source>
</evidence>
<accession>A0AA43GZZ8</accession>
<protein>
    <submittedName>
        <fullName evidence="1">Uncharacterized protein</fullName>
    </submittedName>
</protein>
<dbReference type="EMBL" id="JANQDL010000072">
    <property type="protein sequence ID" value="MDH6064160.1"/>
    <property type="molecule type" value="Genomic_DNA"/>
</dbReference>
<dbReference type="Proteomes" id="UP001159370">
    <property type="component" value="Unassembled WGS sequence"/>
</dbReference>
<name>A0AA43GZZ8_9CYAN</name>
<dbReference type="AlphaFoldDB" id="A0AA43GZZ8"/>
<dbReference type="RefSeq" id="WP_280651960.1">
    <property type="nucleotide sequence ID" value="NZ_JANQDL010000072.1"/>
</dbReference>
<sequence>MELISQNSDRAVVDAQLWYEMKNGKVAEDNKARISLMWSDEPNSLLFVPKSSPNYQNHL</sequence>
<reference evidence="1 2" key="1">
    <citation type="journal article" date="2023" name="J. Phycol.">
        <title>Chrysosporum ovalisporum is synonymous with the true-branching cyanobacterium Umezakia natans (Nostocales/Aphanizomenonaceae).</title>
        <authorList>
            <person name="McGregor G.B."/>
            <person name="Sendall B.C."/>
            <person name="Niiyama Y."/>
            <person name="Tuji A."/>
            <person name="Willis A."/>
        </authorList>
    </citation>
    <scope>NUCLEOTIDE SEQUENCE [LARGE SCALE GENOMIC DNA]</scope>
    <source>
        <strain evidence="1 2">FSS-62</strain>
    </source>
</reference>
<dbReference type="GeneID" id="83685149"/>
<comment type="caution">
    <text evidence="1">The sequence shown here is derived from an EMBL/GenBank/DDBJ whole genome shotgun (WGS) entry which is preliminary data.</text>
</comment>
<organism evidence="1 2">
    <name type="scientific">Umezakia ovalisporum FSS-62</name>
    <dbReference type="NCBI Taxonomy" id="2971776"/>
    <lineage>
        <taxon>Bacteria</taxon>
        <taxon>Bacillati</taxon>
        <taxon>Cyanobacteriota</taxon>
        <taxon>Cyanophyceae</taxon>
        <taxon>Nostocales</taxon>
        <taxon>Nodulariaceae</taxon>
        <taxon>Umezakia</taxon>
    </lineage>
</organism>
<proteinExistence type="predicted"/>
<gene>
    <name evidence="1" type="ORF">NWP23_10365</name>
</gene>
<evidence type="ECO:0000313" key="1">
    <source>
        <dbReference type="EMBL" id="MDH6064160.1"/>
    </source>
</evidence>